<dbReference type="RefSeq" id="WP_377566914.1">
    <property type="nucleotide sequence ID" value="NZ_JBHTJZ010000035.1"/>
</dbReference>
<proteinExistence type="inferred from homology"/>
<keyword evidence="3 10" id="KW-0808">Transferase</keyword>
<gene>
    <name evidence="10" type="ORF">ACFQ2I_18725</name>
</gene>
<dbReference type="InterPro" id="IPR050445">
    <property type="entry name" value="Bact_polysacc_biosynth/exp"/>
</dbReference>
<keyword evidence="11" id="KW-1185">Reference proteome</keyword>
<accession>A0ABW3HV54</accession>
<evidence type="ECO:0000313" key="10">
    <source>
        <dbReference type="EMBL" id="MFD0961390.1"/>
    </source>
</evidence>
<dbReference type="InterPro" id="IPR005702">
    <property type="entry name" value="Wzc-like_C"/>
</dbReference>
<keyword evidence="4" id="KW-0547">Nucleotide-binding</keyword>
<dbReference type="EMBL" id="JBHTJZ010000035">
    <property type="protein sequence ID" value="MFD0961390.1"/>
    <property type="molecule type" value="Genomic_DNA"/>
</dbReference>
<evidence type="ECO:0000256" key="8">
    <source>
        <dbReference type="ARBA" id="ARBA00051245"/>
    </source>
</evidence>
<evidence type="ECO:0000256" key="1">
    <source>
        <dbReference type="ARBA" id="ARBA00007316"/>
    </source>
</evidence>
<evidence type="ECO:0000256" key="6">
    <source>
        <dbReference type="ARBA" id="ARBA00022840"/>
    </source>
</evidence>
<dbReference type="InterPro" id="IPR027417">
    <property type="entry name" value="P-loop_NTPase"/>
</dbReference>
<evidence type="ECO:0000313" key="11">
    <source>
        <dbReference type="Proteomes" id="UP001596989"/>
    </source>
</evidence>
<evidence type="ECO:0000256" key="4">
    <source>
        <dbReference type="ARBA" id="ARBA00022741"/>
    </source>
</evidence>
<dbReference type="GO" id="GO:0004715">
    <property type="term" value="F:non-membrane spanning protein tyrosine kinase activity"/>
    <property type="evidence" value="ECO:0007669"/>
    <property type="project" value="UniProtKB-EC"/>
</dbReference>
<keyword evidence="5 10" id="KW-0418">Kinase</keyword>
<keyword evidence="6" id="KW-0067">ATP-binding</keyword>
<dbReference type="Proteomes" id="UP001596989">
    <property type="component" value="Unassembled WGS sequence"/>
</dbReference>
<sequence>MVRERAKVAKAVIHRSLYSYLQPSSRIAEQFRTIRNNIQYSVQNRTIKSIMMTSPGEGDGKTTAAVNLAISMANRGEKVLLVDANFRNSMIHTLFQLQTSPGLSNVLSKQLSLEDAVQPTEIQGLHLLTSGQRQSHSTELLDSDEMKVLIAEAAEKYDRIVLDCPPVLSGPDTNMLVKQCDGIVLLLQCGKSTHSMALQAKQSLTFAGANIVGVILNKKDR</sequence>
<dbReference type="SUPFAM" id="SSF52540">
    <property type="entry name" value="P-loop containing nucleoside triphosphate hydrolases"/>
    <property type="match status" value="1"/>
</dbReference>
<comment type="similarity">
    <text evidence="1">Belongs to the CpsD/CapB family.</text>
</comment>
<feature type="domain" description="AAA" evidence="9">
    <location>
        <begin position="50"/>
        <end position="191"/>
    </location>
</feature>
<evidence type="ECO:0000256" key="2">
    <source>
        <dbReference type="ARBA" id="ARBA00011903"/>
    </source>
</evidence>
<evidence type="ECO:0000256" key="7">
    <source>
        <dbReference type="ARBA" id="ARBA00023137"/>
    </source>
</evidence>
<dbReference type="Gene3D" id="3.40.50.300">
    <property type="entry name" value="P-loop containing nucleotide triphosphate hydrolases"/>
    <property type="match status" value="1"/>
</dbReference>
<dbReference type="PANTHER" id="PTHR32309:SF13">
    <property type="entry name" value="FERRIC ENTEROBACTIN TRANSPORT PROTEIN FEPE"/>
    <property type="match status" value="1"/>
</dbReference>
<dbReference type="NCBIfam" id="TIGR01007">
    <property type="entry name" value="eps_fam"/>
    <property type="match status" value="1"/>
</dbReference>
<dbReference type="InterPro" id="IPR025669">
    <property type="entry name" value="AAA_dom"/>
</dbReference>
<comment type="catalytic activity">
    <reaction evidence="8">
        <text>L-tyrosyl-[protein] + ATP = O-phospho-L-tyrosyl-[protein] + ADP + H(+)</text>
        <dbReference type="Rhea" id="RHEA:10596"/>
        <dbReference type="Rhea" id="RHEA-COMP:10136"/>
        <dbReference type="Rhea" id="RHEA-COMP:20101"/>
        <dbReference type="ChEBI" id="CHEBI:15378"/>
        <dbReference type="ChEBI" id="CHEBI:30616"/>
        <dbReference type="ChEBI" id="CHEBI:46858"/>
        <dbReference type="ChEBI" id="CHEBI:61978"/>
        <dbReference type="ChEBI" id="CHEBI:456216"/>
        <dbReference type="EC" id="2.7.10.2"/>
    </reaction>
</comment>
<keyword evidence="7" id="KW-0829">Tyrosine-protein kinase</keyword>
<name>A0ABW3HV54_9BACL</name>
<evidence type="ECO:0000256" key="5">
    <source>
        <dbReference type="ARBA" id="ARBA00022777"/>
    </source>
</evidence>
<dbReference type="Pfam" id="PF13614">
    <property type="entry name" value="AAA_31"/>
    <property type="match status" value="1"/>
</dbReference>
<evidence type="ECO:0000256" key="3">
    <source>
        <dbReference type="ARBA" id="ARBA00022679"/>
    </source>
</evidence>
<evidence type="ECO:0000259" key="9">
    <source>
        <dbReference type="Pfam" id="PF13614"/>
    </source>
</evidence>
<comment type="caution">
    <text evidence="10">The sequence shown here is derived from an EMBL/GenBank/DDBJ whole genome shotgun (WGS) entry which is preliminary data.</text>
</comment>
<reference evidence="11" key="1">
    <citation type="journal article" date="2019" name="Int. J. Syst. Evol. Microbiol.">
        <title>The Global Catalogue of Microorganisms (GCM) 10K type strain sequencing project: providing services to taxonomists for standard genome sequencing and annotation.</title>
        <authorList>
            <consortium name="The Broad Institute Genomics Platform"/>
            <consortium name="The Broad Institute Genome Sequencing Center for Infectious Disease"/>
            <person name="Wu L."/>
            <person name="Ma J."/>
        </authorList>
    </citation>
    <scope>NUCLEOTIDE SEQUENCE [LARGE SCALE GENOMIC DNA]</scope>
    <source>
        <strain evidence="11">CCUG 59129</strain>
    </source>
</reference>
<dbReference type="EC" id="2.7.10.2" evidence="2"/>
<dbReference type="CDD" id="cd05387">
    <property type="entry name" value="BY-kinase"/>
    <property type="match status" value="1"/>
</dbReference>
<protein>
    <recommendedName>
        <fullName evidence="2">non-specific protein-tyrosine kinase</fullName>
        <ecNumber evidence="2">2.7.10.2</ecNumber>
    </recommendedName>
</protein>
<organism evidence="10 11">
    <name type="scientific">Paenibacillus chungangensis</name>
    <dbReference type="NCBI Taxonomy" id="696535"/>
    <lineage>
        <taxon>Bacteria</taxon>
        <taxon>Bacillati</taxon>
        <taxon>Bacillota</taxon>
        <taxon>Bacilli</taxon>
        <taxon>Bacillales</taxon>
        <taxon>Paenibacillaceae</taxon>
        <taxon>Paenibacillus</taxon>
    </lineage>
</organism>
<dbReference type="PANTHER" id="PTHR32309">
    <property type="entry name" value="TYROSINE-PROTEIN KINASE"/>
    <property type="match status" value="1"/>
</dbReference>